<dbReference type="OrthoDB" id="2388514at2759"/>
<sequence>GTYSHEPYLAYTKKPNSYPIPDNYVVETTYGKDEKTVKCSISYINEKPRYKIEFGVFGEECVYSDSSPLAVVNAYLKAYNEAIINEKKQIKGLDNIKSFNRALAAICQDLPREKTIYKRLYQINNLMNKSILISLIDLNLDLLPKDQLDSELDVHIMDSEIIEEVENSLGKGNWVIDELHLMLRIYDRLWTLVLSELRSTKCFTDQI</sequence>
<evidence type="ECO:0000313" key="2">
    <source>
        <dbReference type="Proteomes" id="UP000789759"/>
    </source>
</evidence>
<dbReference type="AlphaFoldDB" id="A0A9N9J705"/>
<feature type="non-terminal residue" evidence="1">
    <location>
        <position position="207"/>
    </location>
</feature>
<name>A0A9N9J705_9GLOM</name>
<dbReference type="EMBL" id="CAJVQA010021265">
    <property type="protein sequence ID" value="CAG8767989.1"/>
    <property type="molecule type" value="Genomic_DNA"/>
</dbReference>
<accession>A0A9N9J705</accession>
<organism evidence="1 2">
    <name type="scientific">Cetraspora pellucida</name>
    <dbReference type="NCBI Taxonomy" id="1433469"/>
    <lineage>
        <taxon>Eukaryota</taxon>
        <taxon>Fungi</taxon>
        <taxon>Fungi incertae sedis</taxon>
        <taxon>Mucoromycota</taxon>
        <taxon>Glomeromycotina</taxon>
        <taxon>Glomeromycetes</taxon>
        <taxon>Diversisporales</taxon>
        <taxon>Gigasporaceae</taxon>
        <taxon>Cetraspora</taxon>
    </lineage>
</organism>
<dbReference type="Proteomes" id="UP000789759">
    <property type="component" value="Unassembled WGS sequence"/>
</dbReference>
<reference evidence="1" key="1">
    <citation type="submission" date="2021-06" db="EMBL/GenBank/DDBJ databases">
        <authorList>
            <person name="Kallberg Y."/>
            <person name="Tangrot J."/>
            <person name="Rosling A."/>
        </authorList>
    </citation>
    <scope>NUCLEOTIDE SEQUENCE</scope>
    <source>
        <strain evidence="1">FL966</strain>
    </source>
</reference>
<evidence type="ECO:0000313" key="1">
    <source>
        <dbReference type="EMBL" id="CAG8767989.1"/>
    </source>
</evidence>
<comment type="caution">
    <text evidence="1">The sequence shown here is derived from an EMBL/GenBank/DDBJ whole genome shotgun (WGS) entry which is preliminary data.</text>
</comment>
<keyword evidence="2" id="KW-1185">Reference proteome</keyword>
<protein>
    <submittedName>
        <fullName evidence="1">5161_t:CDS:1</fullName>
    </submittedName>
</protein>
<gene>
    <name evidence="1" type="ORF">CPELLU_LOCUS15691</name>
</gene>
<proteinExistence type="predicted"/>